<evidence type="ECO:0000256" key="3">
    <source>
        <dbReference type="ARBA" id="ARBA00023002"/>
    </source>
</evidence>
<organism evidence="6 7">
    <name type="scientific">Stemphylium lycopersici</name>
    <name type="common">Tomato gray leaf spot disease fungus</name>
    <name type="synonym">Thyrospora lycopersici</name>
    <dbReference type="NCBI Taxonomy" id="183478"/>
    <lineage>
        <taxon>Eukaryota</taxon>
        <taxon>Fungi</taxon>
        <taxon>Dikarya</taxon>
        <taxon>Ascomycota</taxon>
        <taxon>Pezizomycotina</taxon>
        <taxon>Dothideomycetes</taxon>
        <taxon>Pleosporomycetidae</taxon>
        <taxon>Pleosporales</taxon>
        <taxon>Pleosporineae</taxon>
        <taxon>Pleosporaceae</taxon>
        <taxon>Stemphylium</taxon>
    </lineage>
</organism>
<feature type="domain" description="FAD/NAD(P)-binding" evidence="4">
    <location>
        <begin position="8"/>
        <end position="216"/>
    </location>
</feature>
<name>A0A364N434_STELY</name>
<evidence type="ECO:0000313" key="7">
    <source>
        <dbReference type="Proteomes" id="UP000249619"/>
    </source>
</evidence>
<keyword evidence="7" id="KW-1185">Reference proteome</keyword>
<evidence type="ECO:0000259" key="5">
    <source>
        <dbReference type="Pfam" id="PF19834"/>
    </source>
</evidence>
<dbReference type="InterPro" id="IPR023753">
    <property type="entry name" value="FAD/NAD-binding_dom"/>
</dbReference>
<evidence type="ECO:0000313" key="6">
    <source>
        <dbReference type="EMBL" id="RAR11076.1"/>
    </source>
</evidence>
<evidence type="ECO:0000256" key="1">
    <source>
        <dbReference type="ARBA" id="ARBA00022630"/>
    </source>
</evidence>
<dbReference type="Pfam" id="PF19834">
    <property type="entry name" value="DUF6314"/>
    <property type="match status" value="1"/>
</dbReference>
<sequence length="755" mass="84356">MSLPSKSSVLIVGAGPAGLVAAKTFKQYGYNISIYEAADRVGGMWRDEHGGPGDKCSPDMRTNLSRFTVAFPDLSWNSVNLTTSQSSLDLPIDPPMFPKAWQVGQYLGSYAKTFGLIENIILRRRVVNASLQEDKTWKVISEDDSGQLSSGTFDHLIVASGFFNKPSASFDPSSQGLPNIQHSSRFRSLSELSSLSGKIVVIGGGISGSEAASQAAFQISTARNSPSKTKPAHAESTIYHVINRPFYCLPRYLPQDPQLQNGSFNPAPKFLPLDLILYNLSRRGGGEISAAITTVPPEKAQKGHEFLRTSAGGNQDEFGYPELVYRSEQTQHPGYTGITDTYMEFVRSGVIVPIQGWVNKVKQQTDSSLLNIELQQYEPWYYTPERDAIGSRTITEAVGIIEATGYRADLDWLDPHVKDLLNDESATPNVRIPFLLTRGSILASRVPTIGFIGFYEGPYWGVMETQARFLAKAWVKRQSTDSLDLPDLEIYKEEATVRMREAMSERSLQVPQFWMSDYVGLVEELAREAGLLRDDSAFDGQTGPAFPSRYQGKYTSPEAKEVVNEVASVIKASNEHARFVAAAVFTGMQGVWNIERKIQSRTDTPGGTFTGTVQFHPRESTKPTLYSAEYLYIEHGTFTMDTGLSFPATRRYVYRYNEAKDSISAWFVDEDNESVGALFNTWAFHAPEKQHHGWVAKGHHWCDPDTYKNTCEFRFRGARIERFMIRYEVQGPRKDYEHESWYERPKAGEGKTGGA</sequence>
<protein>
    <submittedName>
        <fullName evidence="6">Major facilitator superfamily</fullName>
    </submittedName>
</protein>
<evidence type="ECO:0000259" key="4">
    <source>
        <dbReference type="Pfam" id="PF07992"/>
    </source>
</evidence>
<dbReference type="Pfam" id="PF07992">
    <property type="entry name" value="Pyr_redox_2"/>
    <property type="match status" value="1"/>
</dbReference>
<comment type="caution">
    <text evidence="6">The sequence shown here is derived from an EMBL/GenBank/DDBJ whole genome shotgun (WGS) entry which is preliminary data.</text>
</comment>
<feature type="domain" description="DUF6314" evidence="5">
    <location>
        <begin position="588"/>
        <end position="744"/>
    </location>
</feature>
<dbReference type="GO" id="GO:0016491">
    <property type="term" value="F:oxidoreductase activity"/>
    <property type="evidence" value="ECO:0007669"/>
    <property type="project" value="UniProtKB-KW"/>
</dbReference>
<dbReference type="EMBL" id="QGDH01000060">
    <property type="protein sequence ID" value="RAR11076.1"/>
    <property type="molecule type" value="Genomic_DNA"/>
</dbReference>
<proteinExistence type="predicted"/>
<dbReference type="InterPro" id="IPR045632">
    <property type="entry name" value="DUF6314"/>
</dbReference>
<dbReference type="PRINTS" id="PR00411">
    <property type="entry name" value="PNDRDTASEI"/>
</dbReference>
<dbReference type="PANTHER" id="PTHR23023">
    <property type="entry name" value="DIMETHYLANILINE MONOOXYGENASE"/>
    <property type="match status" value="1"/>
</dbReference>
<evidence type="ECO:0000256" key="2">
    <source>
        <dbReference type="ARBA" id="ARBA00022827"/>
    </source>
</evidence>
<dbReference type="Gene3D" id="3.50.50.60">
    <property type="entry name" value="FAD/NAD(P)-binding domain"/>
    <property type="match status" value="1"/>
</dbReference>
<reference evidence="7" key="1">
    <citation type="submission" date="2018-05" db="EMBL/GenBank/DDBJ databases">
        <title>Draft genome sequence of Stemphylium lycopersici strain CIDEFI 213.</title>
        <authorList>
            <person name="Medina R."/>
            <person name="Franco M.E.E."/>
            <person name="Lucentini C.G."/>
            <person name="Saparrat M.C.N."/>
            <person name="Balatti P.A."/>
        </authorList>
    </citation>
    <scope>NUCLEOTIDE SEQUENCE [LARGE SCALE GENOMIC DNA]</scope>
    <source>
        <strain evidence="7">CIDEFI 213</strain>
    </source>
</reference>
<dbReference type="Proteomes" id="UP000249619">
    <property type="component" value="Unassembled WGS sequence"/>
</dbReference>
<accession>A0A364N434</accession>
<dbReference type="InterPro" id="IPR050346">
    <property type="entry name" value="FMO-like"/>
</dbReference>
<keyword evidence="1" id="KW-0285">Flavoprotein</keyword>
<dbReference type="AlphaFoldDB" id="A0A364N434"/>
<gene>
    <name evidence="6" type="ORF">DDE83_004719</name>
</gene>
<dbReference type="PRINTS" id="PR00368">
    <property type="entry name" value="FADPNR"/>
</dbReference>
<keyword evidence="3" id="KW-0560">Oxidoreductase</keyword>
<keyword evidence="2" id="KW-0274">FAD</keyword>
<dbReference type="SUPFAM" id="SSF51905">
    <property type="entry name" value="FAD/NAD(P)-binding domain"/>
    <property type="match status" value="1"/>
</dbReference>
<dbReference type="InterPro" id="IPR036188">
    <property type="entry name" value="FAD/NAD-bd_sf"/>
</dbReference>